<gene>
    <name evidence="1" type="ORF">D8791_04040</name>
</gene>
<dbReference type="AlphaFoldDB" id="A0A428GPA7"/>
<proteinExistence type="predicted"/>
<dbReference type="EMBL" id="RJPT01000002">
    <property type="protein sequence ID" value="RSJ83119.1"/>
    <property type="molecule type" value="Genomic_DNA"/>
</dbReference>
<evidence type="ECO:0000313" key="1">
    <source>
        <dbReference type="EMBL" id="RSJ83119.1"/>
    </source>
</evidence>
<sequence>MIAFELNFIYNDYKGGNQYVKRSINSGKDC</sequence>
<evidence type="ECO:0000313" key="2">
    <source>
        <dbReference type="Proteomes" id="UP000272635"/>
    </source>
</evidence>
<comment type="caution">
    <text evidence="1">The sequence shown here is derived from an EMBL/GenBank/DDBJ whole genome shotgun (WGS) entry which is preliminary data.</text>
</comment>
<accession>A0A428GPA7</accession>
<dbReference type="Proteomes" id="UP000272635">
    <property type="component" value="Unassembled WGS sequence"/>
</dbReference>
<organism evidence="1 2">
    <name type="scientific">Streptococcus cristatus</name>
    <dbReference type="NCBI Taxonomy" id="45634"/>
    <lineage>
        <taxon>Bacteria</taxon>
        <taxon>Bacillati</taxon>
        <taxon>Bacillota</taxon>
        <taxon>Bacilli</taxon>
        <taxon>Lactobacillales</taxon>
        <taxon>Streptococcaceae</taxon>
        <taxon>Streptococcus</taxon>
    </lineage>
</organism>
<name>A0A428GPA7_STRCR</name>
<reference evidence="1 2" key="1">
    <citation type="submission" date="2018-11" db="EMBL/GenBank/DDBJ databases">
        <title>Species Designations Belie Phenotypic and Genotypic Heterogeneity in Oral Streptococci.</title>
        <authorList>
            <person name="Velsko I."/>
        </authorList>
    </citation>
    <scope>NUCLEOTIDE SEQUENCE [LARGE SCALE GENOMIC DNA]</scope>
    <source>
        <strain evidence="1 2">BCC41</strain>
    </source>
</reference>
<protein>
    <submittedName>
        <fullName evidence="1">Uncharacterized protein</fullName>
    </submittedName>
</protein>